<accession>D2BF83</accession>
<dbReference type="STRING" id="479432.Sros_5484"/>
<dbReference type="EMBL" id="CP001814">
    <property type="protein sequence ID" value="ACZ88241.1"/>
    <property type="molecule type" value="Genomic_DNA"/>
</dbReference>
<evidence type="ECO:0008006" key="3">
    <source>
        <dbReference type="Google" id="ProtNLM"/>
    </source>
</evidence>
<gene>
    <name evidence="1" type="ordered locus">Sros_5484</name>
</gene>
<evidence type="ECO:0000313" key="1">
    <source>
        <dbReference type="EMBL" id="ACZ88241.1"/>
    </source>
</evidence>
<protein>
    <recommendedName>
        <fullName evidence="3">OmdA domain containing protein</fullName>
    </recommendedName>
</protein>
<evidence type="ECO:0000313" key="2">
    <source>
        <dbReference type="Proteomes" id="UP000002029"/>
    </source>
</evidence>
<dbReference type="Pfam" id="PF13376">
    <property type="entry name" value="OmdA"/>
    <property type="match status" value="1"/>
</dbReference>
<dbReference type="Proteomes" id="UP000002029">
    <property type="component" value="Chromosome"/>
</dbReference>
<dbReference type="eggNOG" id="COG4430">
    <property type="taxonomic scope" value="Bacteria"/>
</dbReference>
<proteinExistence type="predicted"/>
<dbReference type="AlphaFoldDB" id="D2BF83"/>
<sequence length="202" mass="22482">MHGGPDSAIRVEAADGMEIITFDDADQWESWLDGHHEVCAGAWLKIAKKNSGRTSVTCPEALDVALCYGWIDSQRRSCDETHFLQKYSRRRPGSLWSKVNVDKVEALVAAGRMREPGLAEVLSAKADGRWDAAYESQKNATVPPDLADALERNGQAKGSFELLNRTDRYIVILRLAQTRTPDGRAARLQKMIAMLEAGERIR</sequence>
<organism evidence="1 2">
    <name type="scientific">Streptosporangium roseum (strain ATCC 12428 / DSM 43021 / JCM 3005 / KCTC 9067 / NCIMB 10171 / NRRL 2505 / NI 9100)</name>
    <dbReference type="NCBI Taxonomy" id="479432"/>
    <lineage>
        <taxon>Bacteria</taxon>
        <taxon>Bacillati</taxon>
        <taxon>Actinomycetota</taxon>
        <taxon>Actinomycetes</taxon>
        <taxon>Streptosporangiales</taxon>
        <taxon>Streptosporangiaceae</taxon>
        <taxon>Streptosporangium</taxon>
    </lineage>
</organism>
<dbReference type="KEGG" id="sro:Sros_5484"/>
<reference evidence="1 2" key="1">
    <citation type="journal article" date="2010" name="Stand. Genomic Sci.">
        <title>Complete genome sequence of Streptosporangium roseum type strain (NI 9100).</title>
        <authorList>
            <person name="Nolan M."/>
            <person name="Sikorski J."/>
            <person name="Jando M."/>
            <person name="Lucas S."/>
            <person name="Lapidus A."/>
            <person name="Glavina Del Rio T."/>
            <person name="Chen F."/>
            <person name="Tice H."/>
            <person name="Pitluck S."/>
            <person name="Cheng J.F."/>
            <person name="Chertkov O."/>
            <person name="Sims D."/>
            <person name="Meincke L."/>
            <person name="Brettin T."/>
            <person name="Han C."/>
            <person name="Detter J.C."/>
            <person name="Bruce D."/>
            <person name="Goodwin L."/>
            <person name="Land M."/>
            <person name="Hauser L."/>
            <person name="Chang Y.J."/>
            <person name="Jeffries C.D."/>
            <person name="Ivanova N."/>
            <person name="Mavromatis K."/>
            <person name="Mikhailova N."/>
            <person name="Chen A."/>
            <person name="Palaniappan K."/>
            <person name="Chain P."/>
            <person name="Rohde M."/>
            <person name="Goker M."/>
            <person name="Bristow J."/>
            <person name="Eisen J.A."/>
            <person name="Markowitz V."/>
            <person name="Hugenholtz P."/>
            <person name="Kyrpides N.C."/>
            <person name="Klenk H.P."/>
        </authorList>
    </citation>
    <scope>NUCLEOTIDE SEQUENCE [LARGE SCALE GENOMIC DNA]</scope>
    <source>
        <strain evidence="2">ATCC 12428 / DSM 43021 / JCM 3005 / NI 9100</strain>
    </source>
</reference>
<dbReference type="HOGENOM" id="CLU_076645_1_1_11"/>
<name>D2BF83_STRRD</name>
<keyword evidence="2" id="KW-1185">Reference proteome</keyword>